<accession>A0AAX4J5U4</accession>
<evidence type="ECO:0000313" key="1">
    <source>
        <dbReference type="EMBL" id="WRQ13092.1"/>
    </source>
</evidence>
<evidence type="ECO:0000313" key="2">
    <source>
        <dbReference type="Proteomes" id="UP001432163"/>
    </source>
</evidence>
<dbReference type="EMBL" id="OR813779">
    <property type="protein sequence ID" value="WRQ13092.1"/>
    <property type="molecule type" value="Genomic_DNA"/>
</dbReference>
<dbReference type="Proteomes" id="UP001432163">
    <property type="component" value="Segment"/>
</dbReference>
<protein>
    <submittedName>
        <fullName evidence="1">Uncharacterized protein</fullName>
    </submittedName>
</protein>
<reference evidence="1" key="1">
    <citation type="submission" date="2023-11" db="EMBL/GenBank/DDBJ databases">
        <title>Complete genome sequence of Vibrio virus vB_VpM-pA2SJ1.</title>
        <authorList>
            <person name="Lim S.J."/>
            <person name="Park S.Y."/>
            <person name="Kim J.H."/>
        </authorList>
    </citation>
    <scope>NUCLEOTIDE SEQUENCE</scope>
</reference>
<sequence>MSIDHNIKLSVQDNEWNKSSLEQIATLFIKGEGRLTELSHKPIGASIRDVSLTIRTGNDDAYKPGDKCYLATGTELLFIAYHPHHPCAVVEGAEGIFITPFDNLYTAEEYKEKQCLEIANDAANLIYGVSIEECNPVAKSTIMDMVAAGFEKRKEG</sequence>
<name>A0AAX4J5U4_9CAUD</name>
<proteinExistence type="predicted"/>
<organism evidence="1 2">
    <name type="scientific">Vibrio phage vB_VpM-pA2SJ1</name>
    <dbReference type="NCBI Taxonomy" id="3095964"/>
    <lineage>
        <taxon>Viruses</taxon>
        <taxon>Duplodnaviria</taxon>
        <taxon>Heunggongvirae</taxon>
        <taxon>Uroviricota</taxon>
        <taxon>Caudoviricetes</taxon>
    </lineage>
</organism>